<feature type="compositionally biased region" description="Low complexity" evidence="8">
    <location>
        <begin position="2071"/>
        <end position="2089"/>
    </location>
</feature>
<evidence type="ECO:0000256" key="8">
    <source>
        <dbReference type="SAM" id="MobiDB-lite"/>
    </source>
</evidence>
<evidence type="ECO:0000256" key="7">
    <source>
        <dbReference type="ARBA" id="ARBA00023242"/>
    </source>
</evidence>
<comment type="subcellular location">
    <subcellularLocation>
        <location evidence="1">Nucleus</location>
    </subcellularLocation>
</comment>
<dbReference type="GO" id="GO:0016592">
    <property type="term" value="C:mediator complex"/>
    <property type="evidence" value="ECO:0007669"/>
    <property type="project" value="InterPro"/>
</dbReference>
<feature type="domain" description="Mediator complex subunit Med12" evidence="9">
    <location>
        <begin position="99"/>
        <end position="159"/>
    </location>
</feature>
<gene>
    <name evidence="10" type="ORF">LARSCL_LOCUS3333</name>
</gene>
<dbReference type="Proteomes" id="UP001497382">
    <property type="component" value="Unassembled WGS sequence"/>
</dbReference>
<evidence type="ECO:0000256" key="5">
    <source>
        <dbReference type="ARBA" id="ARBA00023159"/>
    </source>
</evidence>
<dbReference type="GO" id="GO:0003713">
    <property type="term" value="F:transcription coactivator activity"/>
    <property type="evidence" value="ECO:0007669"/>
    <property type="project" value="TreeGrafter"/>
</dbReference>
<dbReference type="Pfam" id="PF09497">
    <property type="entry name" value="Med12"/>
    <property type="match status" value="1"/>
</dbReference>
<keyword evidence="11" id="KW-1185">Reference proteome</keyword>
<feature type="region of interest" description="Disordered" evidence="8">
    <location>
        <begin position="779"/>
        <end position="809"/>
    </location>
</feature>
<feature type="region of interest" description="Disordered" evidence="8">
    <location>
        <begin position="2269"/>
        <end position="2320"/>
    </location>
</feature>
<keyword evidence="3" id="KW-0678">Repressor</keyword>
<feature type="compositionally biased region" description="Polar residues" evidence="8">
    <location>
        <begin position="2206"/>
        <end position="2229"/>
    </location>
</feature>
<feature type="region of interest" description="Disordered" evidence="8">
    <location>
        <begin position="1356"/>
        <end position="1380"/>
    </location>
</feature>
<keyword evidence="6" id="KW-0804">Transcription</keyword>
<dbReference type="InterPro" id="IPR019035">
    <property type="entry name" value="Mediator_Med12"/>
</dbReference>
<feature type="compositionally biased region" description="Basic residues" evidence="8">
    <location>
        <begin position="1899"/>
        <end position="1913"/>
    </location>
</feature>
<feature type="region of interest" description="Disordered" evidence="8">
    <location>
        <begin position="2192"/>
        <end position="2239"/>
    </location>
</feature>
<organism evidence="10 11">
    <name type="scientific">Larinioides sclopetarius</name>
    <dbReference type="NCBI Taxonomy" id="280406"/>
    <lineage>
        <taxon>Eukaryota</taxon>
        <taxon>Metazoa</taxon>
        <taxon>Ecdysozoa</taxon>
        <taxon>Arthropoda</taxon>
        <taxon>Chelicerata</taxon>
        <taxon>Arachnida</taxon>
        <taxon>Araneae</taxon>
        <taxon>Araneomorphae</taxon>
        <taxon>Entelegynae</taxon>
        <taxon>Araneoidea</taxon>
        <taxon>Araneidae</taxon>
        <taxon>Larinioides</taxon>
    </lineage>
</organism>
<evidence type="ECO:0000256" key="3">
    <source>
        <dbReference type="ARBA" id="ARBA00022491"/>
    </source>
</evidence>
<dbReference type="GO" id="GO:0045944">
    <property type="term" value="P:positive regulation of transcription by RNA polymerase II"/>
    <property type="evidence" value="ECO:0007669"/>
    <property type="project" value="TreeGrafter"/>
</dbReference>
<evidence type="ECO:0000256" key="6">
    <source>
        <dbReference type="ARBA" id="ARBA00023163"/>
    </source>
</evidence>
<feature type="region of interest" description="Disordered" evidence="8">
    <location>
        <begin position="2003"/>
        <end position="2115"/>
    </location>
</feature>
<feature type="region of interest" description="Disordered" evidence="8">
    <location>
        <begin position="726"/>
        <end position="755"/>
    </location>
</feature>
<dbReference type="InterPro" id="IPR021990">
    <property type="entry name" value="Mediator_Med12_LCEWAV"/>
</dbReference>
<evidence type="ECO:0000259" key="9">
    <source>
        <dbReference type="SMART" id="SM01281"/>
    </source>
</evidence>
<feature type="compositionally biased region" description="Low complexity" evidence="8">
    <location>
        <begin position="2308"/>
        <end position="2320"/>
    </location>
</feature>
<evidence type="ECO:0000313" key="11">
    <source>
        <dbReference type="Proteomes" id="UP001497382"/>
    </source>
</evidence>
<feature type="compositionally biased region" description="Low complexity" evidence="8">
    <location>
        <begin position="1943"/>
        <end position="1962"/>
    </location>
</feature>
<protein>
    <recommendedName>
        <fullName evidence="9">Mediator complex subunit Med12 domain-containing protein</fullName>
    </recommendedName>
</protein>
<feature type="region of interest" description="Disordered" evidence="8">
    <location>
        <begin position="203"/>
        <end position="222"/>
    </location>
</feature>
<evidence type="ECO:0000256" key="4">
    <source>
        <dbReference type="ARBA" id="ARBA00023015"/>
    </source>
</evidence>
<dbReference type="InterPro" id="IPR051647">
    <property type="entry name" value="Mediator_comp_sub12"/>
</dbReference>
<dbReference type="Pfam" id="PF12145">
    <property type="entry name" value="Med12-LCEWAV"/>
    <property type="match status" value="1"/>
</dbReference>
<dbReference type="SMART" id="SM01281">
    <property type="entry name" value="Med12"/>
    <property type="match status" value="1"/>
</dbReference>
<reference evidence="10 11" key="1">
    <citation type="submission" date="2024-04" db="EMBL/GenBank/DDBJ databases">
        <authorList>
            <person name="Rising A."/>
            <person name="Reimegard J."/>
            <person name="Sonavane S."/>
            <person name="Akerstrom W."/>
            <person name="Nylinder S."/>
            <person name="Hedman E."/>
            <person name="Kallberg Y."/>
        </authorList>
    </citation>
    <scope>NUCLEOTIDE SEQUENCE [LARGE SCALE GENOMIC DNA]</scope>
</reference>
<keyword evidence="4" id="KW-0805">Transcription regulation</keyword>
<feature type="compositionally biased region" description="Basic and acidic residues" evidence="8">
    <location>
        <begin position="1920"/>
        <end position="1934"/>
    </location>
</feature>
<keyword evidence="5" id="KW-0010">Activator</keyword>
<evidence type="ECO:0000256" key="1">
    <source>
        <dbReference type="ARBA" id="ARBA00004123"/>
    </source>
</evidence>
<feature type="compositionally biased region" description="Polar residues" evidence="8">
    <location>
        <begin position="779"/>
        <end position="788"/>
    </location>
</feature>
<proteinExistence type="inferred from homology"/>
<comment type="caution">
    <text evidence="10">The sequence shown here is derived from an EMBL/GenBank/DDBJ whole genome shotgun (WGS) entry which is preliminary data.</text>
</comment>
<dbReference type="PANTHER" id="PTHR46007">
    <property type="entry name" value="MEDIATOR OF RNA POLYMERASE II TRANSCRIPTION SUBUNIT 12"/>
    <property type="match status" value="1"/>
</dbReference>
<evidence type="ECO:0000313" key="10">
    <source>
        <dbReference type="EMBL" id="CAL1266884.1"/>
    </source>
</evidence>
<feature type="region of interest" description="Disordered" evidence="8">
    <location>
        <begin position="1567"/>
        <end position="1594"/>
    </location>
</feature>
<dbReference type="PANTHER" id="PTHR46007:SF11">
    <property type="entry name" value="MEDIATOR OF RNA POLYMERASE II TRANSCRIPTION SUBUNIT 12"/>
    <property type="match status" value="1"/>
</dbReference>
<feature type="compositionally biased region" description="Low complexity" evidence="8">
    <location>
        <begin position="206"/>
        <end position="222"/>
    </location>
</feature>
<comment type="similarity">
    <text evidence="2">Belongs to the Mediator complex subunit 12 family.</text>
</comment>
<keyword evidence="7" id="KW-0539">Nucleus</keyword>
<sequence>MAVSSWLYEKRPLKRAKLGPPDVYPQDPKQKEDELTAINVKQGFNSSPQIPDEYGSARNSNITATKFGSYFSAVLSLKQELNRFQDSGRKRQQINPKDNFWLATSRSKNAIEAWFKDLAGSKSLTILAKKVPIFNKKEDIFMTLYEHSVPMLRAAWFIKMLSAYYAAISEAKIKKRQLPDPSQEWTQTLCKFLREQLQKLSEHHNSSLTNSGSNSSSSTALGSSSVGSLSTLGTGSNQNSTSALTNNSLNGVTVEVAYKQWQYCTQLARHLYEEGLLDRQDFLTWILDLVEKTKEKDDPLNKTVLALVMQYIDEFKHSQLLSRRLAHHCAKRINMLLCENIPEVSRCQSPIMNNSTNVPVPSSQSNFNPISASVMEYLNCCLHRSTLLFLSSILQIITLECQSALVWNNIGEGKNASVLNGSPLDLLPCAPSSLPMPPRPFNSQIRAELRIAEEQIRQRGRAAEVRWSCDKWQQTALGGSTIQQVLNALDALDRHNFDRVDSSNSLDTLYTKVFPVPANKEKCPNYNNNWSETLVQDEAIVRLLCEWSVTTKRCGEHRALVVAKLLEKRQADLTAEKFGEADAADEKDSQDSTSVVPLCLPVFQNLLVNFLDTQAPVIDDRPSPESKIAFANLVLLFAELIRNDVFSHDAYMCTLISRGSFANAPGAQVSSSSAACIPHSNKSMSTPEPSLMGFMPDPSRGMSPGPGSAGCMGIGGMSGLGIPSIGDGRQPESLPMFEPPDNRPGSVKHEPSWDTEMDTDEARIDADLGKLLQHIKEGQQNMSDQPDSVGSDKDESTPLNASTPLGHPSLVPVCTPGTPGNSNANSSPPTTLSNTARHLLYTTHFPLPSGEAPFHDCNQRHILLFGVGKVRDEARHTIKKMVKELMKLFNKKMCMDIADGAKVKKNAKDGFNFEAAVSRFQNLSYFDQHVVTNTCAASVIEILSAFSTGNANYLPLVEYISYLFELMEIALNIHGLIEFAIQLLKELVDVETQLAAKSSTLAGSYATSVGLSIVGVLYTYHCCLLVSQEQTLAIFDGLSRIVKHINTPTDCFSSAERCILSYLYDMNTCCSYVKPRHPEQFLNLYPKAKNVVLGLVSPSWNTKVMIEYLSDPRLKPDNVLIKQLNDQQQLRYSFVCNAIHCVSICRDPDRLNEIAIFCAEVTAKCYHLSNEWLGVLKALCCSSSHSCGFLDLLTQVNVSDVSIHDNLAVLTSILVARRCFLLQDFVVMVALPSIIAACPTGGGHPEAGPGARLTCHLLRRLFKKAYSPPGIIHSSSISAGSGNQRKRMYHIKYPCDRHLLSATHSGMQVEAILAVLKAIMVLVTVGDGKSKESQSKNDLNINDLLAPMEDSEFDLALPPALGRPQNQGAGNSGGSSAGPEVPGLNEFAKYVLKQIRCQDWIHERCLRYPEVLCSEEVILDSMLTHQQSQQLLRMICRPHETDIPPNIFDPADQKALITSILTNLDLWTLRVSWLELQFMYKQCEAQNPPQTSTWLDSVAKATIDVFQMMSEENQVPIKGEALKNCSPSKFEIDKPSRVWLVAPLIGKLPAAVQGKMLRAAGQVLESGSWSSTSGSSSSSSSKNKEKDKQAQKNSSLLSHQPFLSLVLMCLKGQDEQREGLLNSLHTQLSQSIYVAKDDRHGLEEIKAKQAMQEALQLRLSLVGGMFDMIQRSTNFTIDWAVLLVQLISYGVVDPQTNFELFTTVLDMLATLIHTTQISDTSSSDKGEENKKQYLNLVKKLKKEVPEKNTKALKMVKQLLPLTKQQCEVITCEAMGSLIDTKGNKIAGFDSIDKKQGLQVSQKQKVSPWDLLEGHKNPAPLSWSWFWAVRMERKPLRHEDTQRLLLWHTHSLKKPSSYYLEPPPLPAEELEPPPEKQPQILIEDIKRGRETPFEQSPRGNAKKPKQQQRRRRAAKMVNGQVEKEFAKGKKREQAHGIRPGMGFPDQMMYQQGPPQPWYGQQPPMQQPPYYSPQQPLPPAGGPRFERPLSQSKQALSSMLRARHPSTQFLPGPGGSGQHPAGGVAPSGGPGGNMPGSMSGSHMGGPGAPMPGHPVNHPGGNPSAGINFEMMQKRQMMMRQQQQQLRPQGMPSGPGGPMYPHSMQGTNASTAPLHHLPPQGMNQSYGSYSGSNMQPSAGMMESRNSSMLPTSFNQSYGNSQSGPGMMGPNTIRNQQGQYMPQSNRPQYGMGAPNVTVNQMGGGSHLPVSGSQMVQNTASSYGGQSNPQSMSTMPGGPPNQMHMQQLCHQQQLMAMQKQQQQQQQQQQQHQQQQQQHQQQQQQTQQQQQQTAALVAHLRHMSSNNPGPPHPQQQHHAYHPQGPY</sequence>
<accession>A0AAV1Z5V5</accession>
<feature type="compositionally biased region" description="Low complexity" evidence="8">
    <location>
        <begin position="2269"/>
        <end position="2286"/>
    </location>
</feature>
<feature type="compositionally biased region" description="Gly residues" evidence="8">
    <location>
        <begin position="2023"/>
        <end position="2032"/>
    </location>
</feature>
<dbReference type="EMBL" id="CAXIEN010000025">
    <property type="protein sequence ID" value="CAL1266884.1"/>
    <property type="molecule type" value="Genomic_DNA"/>
</dbReference>
<feature type="region of interest" description="Disordered" evidence="8">
    <location>
        <begin position="1888"/>
        <end position="1986"/>
    </location>
</feature>
<feature type="compositionally biased region" description="Pro residues" evidence="8">
    <location>
        <begin position="1963"/>
        <end position="1979"/>
    </location>
</feature>
<feature type="compositionally biased region" description="Low complexity" evidence="8">
    <location>
        <begin position="1567"/>
        <end position="1581"/>
    </location>
</feature>
<evidence type="ECO:0000256" key="2">
    <source>
        <dbReference type="ARBA" id="ARBA00010289"/>
    </source>
</evidence>
<name>A0AAV1Z5V5_9ARAC</name>